<gene>
    <name evidence="2" type="ORF">IAA98_15635</name>
</gene>
<proteinExistence type="predicted"/>
<dbReference type="GO" id="GO:0005840">
    <property type="term" value="C:ribosome"/>
    <property type="evidence" value="ECO:0007669"/>
    <property type="project" value="UniProtKB-KW"/>
</dbReference>
<organism evidence="2 3">
    <name type="scientific">Candidatus Avipropionibacterium avicola</name>
    <dbReference type="NCBI Taxonomy" id="2840701"/>
    <lineage>
        <taxon>Bacteria</taxon>
        <taxon>Bacillati</taxon>
        <taxon>Actinomycetota</taxon>
        <taxon>Actinomycetes</taxon>
        <taxon>Propionibacteriales</taxon>
        <taxon>Propionibacteriaceae</taxon>
        <taxon>Propionibacteriaceae incertae sedis</taxon>
        <taxon>Candidatus Avipropionibacterium</taxon>
    </lineage>
</organism>
<dbReference type="EMBL" id="DVLP01000449">
    <property type="protein sequence ID" value="HIT77009.1"/>
    <property type="molecule type" value="Genomic_DNA"/>
</dbReference>
<dbReference type="Gene3D" id="1.10.8.50">
    <property type="match status" value="1"/>
</dbReference>
<dbReference type="InterPro" id="IPR055201">
    <property type="entry name" value="IHF-like_H2TH"/>
</dbReference>
<protein>
    <submittedName>
        <fullName evidence="2">30S ribosomal protein S13</fullName>
    </submittedName>
</protein>
<reference evidence="2" key="1">
    <citation type="submission" date="2020-10" db="EMBL/GenBank/DDBJ databases">
        <authorList>
            <person name="Gilroy R."/>
        </authorList>
    </citation>
    <scope>NUCLEOTIDE SEQUENCE</scope>
    <source>
        <strain evidence="2">ChiGjej1B1-24693</strain>
    </source>
</reference>
<evidence type="ECO:0000313" key="3">
    <source>
        <dbReference type="Proteomes" id="UP000886842"/>
    </source>
</evidence>
<keyword evidence="2" id="KW-0689">Ribosomal protein</keyword>
<feature type="domain" description="Integration host factor-like helix-two turn-helix" evidence="1">
    <location>
        <begin position="32"/>
        <end position="101"/>
    </location>
</feature>
<reference evidence="2" key="2">
    <citation type="journal article" date="2021" name="PeerJ">
        <title>Extensive microbial diversity within the chicken gut microbiome revealed by metagenomics and culture.</title>
        <authorList>
            <person name="Gilroy R."/>
            <person name="Ravi A."/>
            <person name="Getino M."/>
            <person name="Pursley I."/>
            <person name="Horton D.L."/>
            <person name="Alikhan N.F."/>
            <person name="Baker D."/>
            <person name="Gharbi K."/>
            <person name="Hall N."/>
            <person name="Watson M."/>
            <person name="Adriaenssens E.M."/>
            <person name="Foster-Nyarko E."/>
            <person name="Jarju S."/>
            <person name="Secka A."/>
            <person name="Antonio M."/>
            <person name="Oren A."/>
            <person name="Chaudhuri R.R."/>
            <person name="La Ragione R."/>
            <person name="Hildebrand F."/>
            <person name="Pallen M.J."/>
        </authorList>
    </citation>
    <scope>NUCLEOTIDE SEQUENCE</scope>
    <source>
        <strain evidence="2">ChiGjej1B1-24693</strain>
    </source>
</reference>
<sequence>MSLPAVSEQQLEAARARAAAARKERAEVKQALRTGRTTLAEVLDRRDDEVIAQLKVVDLLKCLPRVGNKRALAVMERVDIADNRRLRGLGRHQIARLKEEFSGV</sequence>
<accession>A0A9D1H0Q5</accession>
<keyword evidence="2" id="KW-0687">Ribonucleoprotein</keyword>
<evidence type="ECO:0000313" key="2">
    <source>
        <dbReference type="EMBL" id="HIT77009.1"/>
    </source>
</evidence>
<dbReference type="NCBIfam" id="NF041260">
    <property type="entry name" value="actino_IHF"/>
    <property type="match status" value="1"/>
</dbReference>
<comment type="caution">
    <text evidence="2">The sequence shown here is derived from an EMBL/GenBank/DDBJ whole genome shotgun (WGS) entry which is preliminary data.</text>
</comment>
<evidence type="ECO:0000259" key="1">
    <source>
        <dbReference type="Pfam" id="PF22525"/>
    </source>
</evidence>
<name>A0A9D1H0Q5_9ACTN</name>
<dbReference type="Pfam" id="PF22525">
    <property type="entry name" value="H2TH_5"/>
    <property type="match status" value="1"/>
</dbReference>
<dbReference type="InterPro" id="IPR047806">
    <property type="entry name" value="IHF_actinobact"/>
</dbReference>
<dbReference type="AlphaFoldDB" id="A0A9D1H0Q5"/>
<dbReference type="Proteomes" id="UP000886842">
    <property type="component" value="Unassembled WGS sequence"/>
</dbReference>